<feature type="transmembrane region" description="Helical" evidence="1">
    <location>
        <begin position="229"/>
        <end position="248"/>
    </location>
</feature>
<keyword evidence="1" id="KW-0472">Membrane</keyword>
<dbReference type="Proteomes" id="UP000279259">
    <property type="component" value="Unassembled WGS sequence"/>
</dbReference>
<proteinExistence type="predicted"/>
<feature type="transmembrane region" description="Helical" evidence="1">
    <location>
        <begin position="133"/>
        <end position="155"/>
    </location>
</feature>
<dbReference type="PANTHER" id="PTHR37488:SF2">
    <property type="entry name" value="DUF1275 DOMAIN-CONTAINING PROTEIN"/>
    <property type="match status" value="1"/>
</dbReference>
<organism evidence="2 3">
    <name type="scientific">Saitozyma podzolica</name>
    <dbReference type="NCBI Taxonomy" id="1890683"/>
    <lineage>
        <taxon>Eukaryota</taxon>
        <taxon>Fungi</taxon>
        <taxon>Dikarya</taxon>
        <taxon>Basidiomycota</taxon>
        <taxon>Agaricomycotina</taxon>
        <taxon>Tremellomycetes</taxon>
        <taxon>Tremellales</taxon>
        <taxon>Trimorphomycetaceae</taxon>
        <taxon>Saitozyma</taxon>
    </lineage>
</organism>
<dbReference type="AlphaFoldDB" id="A0A427XYV6"/>
<feature type="transmembrane region" description="Helical" evidence="1">
    <location>
        <begin position="175"/>
        <end position="192"/>
    </location>
</feature>
<dbReference type="InterPro" id="IPR010699">
    <property type="entry name" value="DUF1275"/>
</dbReference>
<keyword evidence="3" id="KW-1185">Reference proteome</keyword>
<protein>
    <submittedName>
        <fullName evidence="2">Uncharacterized protein</fullName>
    </submittedName>
</protein>
<gene>
    <name evidence="2" type="ORF">EHS25_005265</name>
</gene>
<dbReference type="OrthoDB" id="5288586at2759"/>
<evidence type="ECO:0000256" key="1">
    <source>
        <dbReference type="SAM" id="Phobius"/>
    </source>
</evidence>
<comment type="caution">
    <text evidence="2">The sequence shown here is derived from an EMBL/GenBank/DDBJ whole genome shotgun (WGS) entry which is preliminary data.</text>
</comment>
<dbReference type="EMBL" id="RSCD01000022">
    <property type="protein sequence ID" value="RSH84020.1"/>
    <property type="molecule type" value="Genomic_DNA"/>
</dbReference>
<keyword evidence="1" id="KW-1133">Transmembrane helix</keyword>
<feature type="transmembrane region" description="Helical" evidence="1">
    <location>
        <begin position="254"/>
        <end position="275"/>
    </location>
</feature>
<accession>A0A427XYV6</accession>
<dbReference type="PANTHER" id="PTHR37488">
    <property type="entry name" value="DUF1275 DOMAIN-CONTAINING PROTEIN"/>
    <property type="match status" value="1"/>
</dbReference>
<dbReference type="Pfam" id="PF06912">
    <property type="entry name" value="DUF1275"/>
    <property type="match status" value="1"/>
</dbReference>
<dbReference type="STRING" id="1890683.A0A427XYV6"/>
<keyword evidence="1" id="KW-0812">Transmembrane</keyword>
<reference evidence="2 3" key="1">
    <citation type="submission" date="2018-11" db="EMBL/GenBank/DDBJ databases">
        <title>Genome sequence of Saitozyma podzolica DSM 27192.</title>
        <authorList>
            <person name="Aliyu H."/>
            <person name="Gorte O."/>
            <person name="Ochsenreither K."/>
        </authorList>
    </citation>
    <scope>NUCLEOTIDE SEQUENCE [LARGE SCALE GENOMIC DNA]</scope>
    <source>
        <strain evidence="2 3">DSM 27192</strain>
    </source>
</reference>
<name>A0A427XYV6_9TREE</name>
<sequence length="281" mass="29943">MANSKSSSMTPADAAGMDADLSTSRKSSIRRAADFLQTDVDAKKCNPVSIYACFLTGFTSAPSFSACYVWCGFQTGNVAQLGLAVARTFAPTEHRTYGFQKADQQAFTSLLSFLIGTSLGRIGDKIGARRRTWLMLASFLQVLMAMAGALCAHFSGQSGIASERDVPSWTNPTGMAALGFISATMGLQGIIGKRIASPMNTTVVLTTTWVELFNDPFLFALKPIQSRDIRVAGVMSVFIGSFCARAILQSPAGQAGVLGVLAGLRLLQMVWWGFVPSAPPK</sequence>
<evidence type="ECO:0000313" key="2">
    <source>
        <dbReference type="EMBL" id="RSH84020.1"/>
    </source>
</evidence>
<evidence type="ECO:0000313" key="3">
    <source>
        <dbReference type="Proteomes" id="UP000279259"/>
    </source>
</evidence>